<gene>
    <name evidence="2" type="ORF">M408DRAFT_167971</name>
</gene>
<organism evidence="2 3">
    <name type="scientific">Serendipita vermifera MAFF 305830</name>
    <dbReference type="NCBI Taxonomy" id="933852"/>
    <lineage>
        <taxon>Eukaryota</taxon>
        <taxon>Fungi</taxon>
        <taxon>Dikarya</taxon>
        <taxon>Basidiomycota</taxon>
        <taxon>Agaricomycotina</taxon>
        <taxon>Agaricomycetes</taxon>
        <taxon>Sebacinales</taxon>
        <taxon>Serendipitaceae</taxon>
        <taxon>Serendipita</taxon>
    </lineage>
</organism>
<protein>
    <submittedName>
        <fullName evidence="2">Uncharacterized protein</fullName>
    </submittedName>
</protein>
<evidence type="ECO:0000313" key="3">
    <source>
        <dbReference type="Proteomes" id="UP000054097"/>
    </source>
</evidence>
<keyword evidence="1" id="KW-1133">Transmembrane helix</keyword>
<reference evidence="3" key="2">
    <citation type="submission" date="2015-01" db="EMBL/GenBank/DDBJ databases">
        <title>Evolutionary Origins and Diversification of the Mycorrhizal Mutualists.</title>
        <authorList>
            <consortium name="DOE Joint Genome Institute"/>
            <consortium name="Mycorrhizal Genomics Consortium"/>
            <person name="Kohler A."/>
            <person name="Kuo A."/>
            <person name="Nagy L.G."/>
            <person name="Floudas D."/>
            <person name="Copeland A."/>
            <person name="Barry K.W."/>
            <person name="Cichocki N."/>
            <person name="Veneault-Fourrey C."/>
            <person name="LaButti K."/>
            <person name="Lindquist E.A."/>
            <person name="Lipzen A."/>
            <person name="Lundell T."/>
            <person name="Morin E."/>
            <person name="Murat C."/>
            <person name="Riley R."/>
            <person name="Ohm R."/>
            <person name="Sun H."/>
            <person name="Tunlid A."/>
            <person name="Henrissat B."/>
            <person name="Grigoriev I.V."/>
            <person name="Hibbett D.S."/>
            <person name="Martin F."/>
        </authorList>
    </citation>
    <scope>NUCLEOTIDE SEQUENCE [LARGE SCALE GENOMIC DNA]</scope>
    <source>
        <strain evidence="3">MAFF 305830</strain>
    </source>
</reference>
<keyword evidence="1" id="KW-0472">Membrane</keyword>
<proteinExistence type="predicted"/>
<evidence type="ECO:0000256" key="1">
    <source>
        <dbReference type="SAM" id="Phobius"/>
    </source>
</evidence>
<feature type="transmembrane region" description="Helical" evidence="1">
    <location>
        <begin position="41"/>
        <end position="62"/>
    </location>
</feature>
<dbReference type="Proteomes" id="UP000054097">
    <property type="component" value="Unassembled WGS sequence"/>
</dbReference>
<accession>A0A0C3ASV8</accession>
<dbReference type="HOGENOM" id="CLU_2499271_0_0_1"/>
<sequence length="86" mass="10374">MVRFWVAIRLRRLDNGASFVTRTKWFIRQAFSDPSLVSKSFPSFLFSHLLFLLWRLIFSFYFQTHSFQKKPPFLALVKKSLRVESR</sequence>
<evidence type="ECO:0000313" key="2">
    <source>
        <dbReference type="EMBL" id="KIM27625.1"/>
    </source>
</evidence>
<name>A0A0C3ASV8_SERVB</name>
<dbReference type="EMBL" id="KN824298">
    <property type="protein sequence ID" value="KIM27625.1"/>
    <property type="molecule type" value="Genomic_DNA"/>
</dbReference>
<keyword evidence="1" id="KW-0812">Transmembrane</keyword>
<dbReference type="AlphaFoldDB" id="A0A0C3ASV8"/>
<reference evidence="2 3" key="1">
    <citation type="submission" date="2014-04" db="EMBL/GenBank/DDBJ databases">
        <authorList>
            <consortium name="DOE Joint Genome Institute"/>
            <person name="Kuo A."/>
            <person name="Zuccaro A."/>
            <person name="Kohler A."/>
            <person name="Nagy L.G."/>
            <person name="Floudas D."/>
            <person name="Copeland A."/>
            <person name="Barry K.W."/>
            <person name="Cichocki N."/>
            <person name="Veneault-Fourrey C."/>
            <person name="LaButti K."/>
            <person name="Lindquist E.A."/>
            <person name="Lipzen A."/>
            <person name="Lundell T."/>
            <person name="Morin E."/>
            <person name="Murat C."/>
            <person name="Sun H."/>
            <person name="Tunlid A."/>
            <person name="Henrissat B."/>
            <person name="Grigoriev I.V."/>
            <person name="Hibbett D.S."/>
            <person name="Martin F."/>
            <person name="Nordberg H.P."/>
            <person name="Cantor M.N."/>
            <person name="Hua S.X."/>
        </authorList>
    </citation>
    <scope>NUCLEOTIDE SEQUENCE [LARGE SCALE GENOMIC DNA]</scope>
    <source>
        <strain evidence="2 3">MAFF 305830</strain>
    </source>
</reference>
<keyword evidence="3" id="KW-1185">Reference proteome</keyword>